<dbReference type="EMBL" id="MQUQ01000004">
    <property type="protein sequence ID" value="OLZ54695.1"/>
    <property type="molecule type" value="Genomic_DNA"/>
</dbReference>
<reference evidence="4 5" key="1">
    <citation type="submission" date="2016-01" db="EMBL/GenBank/DDBJ databases">
        <title>Amycolatopsis coloradensis genome sequencing and assembly.</title>
        <authorList>
            <person name="Mayilraj S."/>
        </authorList>
    </citation>
    <scope>NUCLEOTIDE SEQUENCE [LARGE SCALE GENOMIC DNA]</scope>
    <source>
        <strain evidence="4 5">DSM 44225</strain>
    </source>
</reference>
<proteinExistence type="predicted"/>
<evidence type="ECO:0000256" key="1">
    <source>
        <dbReference type="ARBA" id="ARBA00022676"/>
    </source>
</evidence>
<keyword evidence="1" id="KW-0328">Glycosyltransferase</keyword>
<dbReference type="AlphaFoldDB" id="A0A1R0KZD9"/>
<organism evidence="4 5">
    <name type="scientific">Amycolatopsis coloradensis</name>
    <dbReference type="NCBI Taxonomy" id="76021"/>
    <lineage>
        <taxon>Bacteria</taxon>
        <taxon>Bacillati</taxon>
        <taxon>Actinomycetota</taxon>
        <taxon>Actinomycetes</taxon>
        <taxon>Pseudonocardiales</taxon>
        <taxon>Pseudonocardiaceae</taxon>
        <taxon>Amycolatopsis</taxon>
    </lineage>
</organism>
<gene>
    <name evidence="4" type="ORF">BS329_09350</name>
</gene>
<dbReference type="PANTHER" id="PTHR12526:SF630">
    <property type="entry name" value="GLYCOSYLTRANSFERASE"/>
    <property type="match status" value="1"/>
</dbReference>
<keyword evidence="2 4" id="KW-0808">Transferase</keyword>
<evidence type="ECO:0000259" key="3">
    <source>
        <dbReference type="Pfam" id="PF13439"/>
    </source>
</evidence>
<dbReference type="CDD" id="cd03811">
    <property type="entry name" value="GT4_GT28_WabH-like"/>
    <property type="match status" value="1"/>
</dbReference>
<dbReference type="GO" id="GO:0016757">
    <property type="term" value="F:glycosyltransferase activity"/>
    <property type="evidence" value="ECO:0007669"/>
    <property type="project" value="UniProtKB-KW"/>
</dbReference>
<evidence type="ECO:0000313" key="4">
    <source>
        <dbReference type="EMBL" id="OLZ54695.1"/>
    </source>
</evidence>
<comment type="caution">
    <text evidence="4">The sequence shown here is derived from an EMBL/GenBank/DDBJ whole genome shotgun (WGS) entry which is preliminary data.</text>
</comment>
<evidence type="ECO:0000256" key="2">
    <source>
        <dbReference type="ARBA" id="ARBA00022679"/>
    </source>
</evidence>
<dbReference type="OrthoDB" id="3646807at2"/>
<name>A0A1R0KZD9_9PSEU</name>
<dbReference type="Pfam" id="PF13692">
    <property type="entry name" value="Glyco_trans_1_4"/>
    <property type="match status" value="1"/>
</dbReference>
<evidence type="ECO:0000313" key="5">
    <source>
        <dbReference type="Proteomes" id="UP000187486"/>
    </source>
</evidence>
<feature type="domain" description="Glycosyltransferase subfamily 4-like N-terminal" evidence="3">
    <location>
        <begin position="13"/>
        <end position="160"/>
    </location>
</feature>
<dbReference type="Pfam" id="PF13439">
    <property type="entry name" value="Glyco_transf_4"/>
    <property type="match status" value="1"/>
</dbReference>
<dbReference type="RefSeq" id="WP_076158033.1">
    <property type="nucleotide sequence ID" value="NZ_JBEZVB010000013.1"/>
</dbReference>
<dbReference type="InterPro" id="IPR028098">
    <property type="entry name" value="Glyco_trans_4-like_N"/>
</dbReference>
<sequence>MRVLHVISEMGAGGAETLVAGMVARGEEYGWTSAVASNGGFRADTLADDGVRTFPVPLALRSRTGALRSAWAVRRAIAEFRPDAVLSHNVGASLVSRLALIPGRRPPLVTVFHGVADHDFPTAARIVRRTSDRVVAVSAATADQLAEAGLSDLTVIRNAVFAQRPVFGRARVRAALGVADDTPVALCLARLEPQKRHDVLLDAWARLEGAPVLWLAGDGSLREELEALGAPLGGRVRFLGVRKDVPDLLAAADVMVLTSDWEGLPLAVLEAMAAGRPVVATDVGGVRDVLSGGAGLVVPPGDPAAVAKALGLLLDDRAAREHVAAEGLRTVQREYDAHTVMKAYDELLRTTIEGGR</sequence>
<dbReference type="SUPFAM" id="SSF53756">
    <property type="entry name" value="UDP-Glycosyltransferase/glycogen phosphorylase"/>
    <property type="match status" value="1"/>
</dbReference>
<dbReference type="STRING" id="76021.BS329_09350"/>
<keyword evidence="5" id="KW-1185">Reference proteome</keyword>
<dbReference type="Gene3D" id="3.40.50.2000">
    <property type="entry name" value="Glycogen Phosphorylase B"/>
    <property type="match status" value="2"/>
</dbReference>
<accession>A0A1R0KZD9</accession>
<dbReference type="PANTHER" id="PTHR12526">
    <property type="entry name" value="GLYCOSYLTRANSFERASE"/>
    <property type="match status" value="1"/>
</dbReference>
<protein>
    <submittedName>
        <fullName evidence="4">Glycosyltransferase</fullName>
    </submittedName>
</protein>
<dbReference type="Proteomes" id="UP000187486">
    <property type="component" value="Unassembled WGS sequence"/>
</dbReference>